<keyword evidence="3 6" id="KW-0812">Transmembrane</keyword>
<dbReference type="Gene3D" id="3.40.1710.10">
    <property type="entry name" value="abc type-2 transporter like domain"/>
    <property type="match status" value="1"/>
</dbReference>
<keyword evidence="5 6" id="KW-0472">Membrane</keyword>
<accession>A0A124FWI7</accession>
<evidence type="ECO:0000256" key="3">
    <source>
        <dbReference type="ARBA" id="ARBA00022692"/>
    </source>
</evidence>
<gene>
    <name evidence="8" type="ORF">XD92_1585</name>
</gene>
<reference evidence="9" key="1">
    <citation type="journal article" date="2015" name="MBio">
        <title>Genome-Resolved Metagenomic Analysis Reveals Roles for Candidate Phyla and Other Microbial Community Members in Biogeochemical Transformations in Oil Reservoirs.</title>
        <authorList>
            <person name="Hu P."/>
            <person name="Tom L."/>
            <person name="Singh A."/>
            <person name="Thomas B.C."/>
            <person name="Baker B.J."/>
            <person name="Piceno Y.M."/>
            <person name="Andersen G.L."/>
            <person name="Banfield J.F."/>
        </authorList>
    </citation>
    <scope>NUCLEOTIDE SEQUENCE [LARGE SCALE GENOMIC DNA]</scope>
</reference>
<feature type="transmembrane region" description="Helical" evidence="6">
    <location>
        <begin position="21"/>
        <end position="38"/>
    </location>
</feature>
<dbReference type="PANTHER" id="PTHR30294:SF29">
    <property type="entry name" value="MULTIDRUG ABC TRANSPORTER PERMEASE YBHS-RELATED"/>
    <property type="match status" value="1"/>
</dbReference>
<evidence type="ECO:0000256" key="4">
    <source>
        <dbReference type="ARBA" id="ARBA00022989"/>
    </source>
</evidence>
<dbReference type="Proteomes" id="UP000053860">
    <property type="component" value="Unassembled WGS sequence"/>
</dbReference>
<feature type="domain" description="ABC-2 type transporter transmembrane" evidence="7">
    <location>
        <begin position="21"/>
        <end position="131"/>
    </location>
</feature>
<protein>
    <submittedName>
        <fullName evidence="8">ABC-2 type transporter</fullName>
    </submittedName>
</protein>
<proteinExistence type="predicted"/>
<dbReference type="InterPro" id="IPR051449">
    <property type="entry name" value="ABC-2_transporter_component"/>
</dbReference>
<dbReference type="GO" id="GO:0140359">
    <property type="term" value="F:ABC-type transporter activity"/>
    <property type="evidence" value="ECO:0007669"/>
    <property type="project" value="InterPro"/>
</dbReference>
<dbReference type="InterPro" id="IPR013525">
    <property type="entry name" value="ABC2_TM"/>
</dbReference>
<evidence type="ECO:0000256" key="2">
    <source>
        <dbReference type="ARBA" id="ARBA00022475"/>
    </source>
</evidence>
<organism evidence="8 9">
    <name type="scientific">Proteiniphilum acetatigenes</name>
    <dbReference type="NCBI Taxonomy" id="294710"/>
    <lineage>
        <taxon>Bacteria</taxon>
        <taxon>Pseudomonadati</taxon>
        <taxon>Bacteroidota</taxon>
        <taxon>Bacteroidia</taxon>
        <taxon>Bacteroidales</taxon>
        <taxon>Dysgonomonadaceae</taxon>
        <taxon>Proteiniphilum</taxon>
    </lineage>
</organism>
<comment type="subcellular location">
    <subcellularLocation>
        <location evidence="1">Cell membrane</location>
        <topology evidence="1">Multi-pass membrane protein</topology>
    </subcellularLocation>
</comment>
<dbReference type="EMBL" id="LGGN01000395">
    <property type="protein sequence ID" value="KUK75037.1"/>
    <property type="molecule type" value="Genomic_DNA"/>
</dbReference>
<sequence length="201" mass="22138">MKTLATIKKEFLLLTRDPGGLMLIFLMPMVLVVVMAVIQNNTFQEFQETKLEALIVDEDQGKLSEAIARTFKALPNIQLIDKVGGNALTADEARRLVQSGKYRTAVIIPRGASDALQKKTRDTVNTLLSNYGLAEPKAPAKAKPLSPVELQYCQGTHPCCLPVRYPNVLQRLHLPDGSSPVPGNNKIPVLCLLYGRHQPKV</sequence>
<evidence type="ECO:0000259" key="7">
    <source>
        <dbReference type="Pfam" id="PF12698"/>
    </source>
</evidence>
<dbReference type="PANTHER" id="PTHR30294">
    <property type="entry name" value="MEMBRANE COMPONENT OF ABC TRANSPORTER YHHJ-RELATED"/>
    <property type="match status" value="1"/>
</dbReference>
<dbReference type="AlphaFoldDB" id="A0A124FWI7"/>
<evidence type="ECO:0000256" key="5">
    <source>
        <dbReference type="ARBA" id="ARBA00023136"/>
    </source>
</evidence>
<evidence type="ECO:0000256" key="6">
    <source>
        <dbReference type="SAM" id="Phobius"/>
    </source>
</evidence>
<evidence type="ECO:0000256" key="1">
    <source>
        <dbReference type="ARBA" id="ARBA00004651"/>
    </source>
</evidence>
<keyword evidence="4 6" id="KW-1133">Transmembrane helix</keyword>
<evidence type="ECO:0000313" key="8">
    <source>
        <dbReference type="EMBL" id="KUK75037.1"/>
    </source>
</evidence>
<name>A0A124FWI7_9BACT</name>
<evidence type="ECO:0000313" key="9">
    <source>
        <dbReference type="Proteomes" id="UP000053860"/>
    </source>
</evidence>
<comment type="caution">
    <text evidence="8">The sequence shown here is derived from an EMBL/GenBank/DDBJ whole genome shotgun (WGS) entry which is preliminary data.</text>
</comment>
<dbReference type="GO" id="GO:0005886">
    <property type="term" value="C:plasma membrane"/>
    <property type="evidence" value="ECO:0007669"/>
    <property type="project" value="UniProtKB-SubCell"/>
</dbReference>
<dbReference type="Pfam" id="PF12698">
    <property type="entry name" value="ABC2_membrane_3"/>
    <property type="match status" value="1"/>
</dbReference>
<keyword evidence="2" id="KW-1003">Cell membrane</keyword>